<comment type="subcellular location">
    <subcellularLocation>
        <location evidence="1">Cell membrane</location>
        <topology evidence="1">Multi-pass membrane protein</topology>
    </subcellularLocation>
</comment>
<evidence type="ECO:0000256" key="3">
    <source>
        <dbReference type="ARBA" id="ARBA00022692"/>
    </source>
</evidence>
<feature type="transmembrane region" description="Helical" evidence="6">
    <location>
        <begin position="71"/>
        <end position="92"/>
    </location>
</feature>
<keyword evidence="3 6" id="KW-0812">Transmembrane</keyword>
<dbReference type="InterPro" id="IPR017039">
    <property type="entry name" value="Virul_fac_BrkB"/>
</dbReference>
<evidence type="ECO:0000256" key="1">
    <source>
        <dbReference type="ARBA" id="ARBA00004651"/>
    </source>
</evidence>
<feature type="transmembrane region" description="Helical" evidence="6">
    <location>
        <begin position="281"/>
        <end position="306"/>
    </location>
</feature>
<keyword evidence="8" id="KW-1185">Reference proteome</keyword>
<feature type="transmembrane region" description="Helical" evidence="6">
    <location>
        <begin position="130"/>
        <end position="150"/>
    </location>
</feature>
<gene>
    <name evidence="7" type="ORF">BC952_2182</name>
</gene>
<sequence>MPLGIIQGVNHTFQLLKTSVRVRFFIENKILKIVTVMKHKEIAVLSWGLLKRTYNEFDDDNGFKLSASLSYYTIFSLPPLLIIILSIFSFFFGREAVTGRFFGQINGMVGNEAAVQIQETIKNIELSDSVTFATILGGIMLLVGASGVFAEIQSSINSIWGLKAKPNKGIMKFVKNRLMSFSMIASVGFLLMVSLMVNTVMDIVNTRLLVYFPDTTVYIFYVFNILILFVTTTILFAIIFKTLPDVHIAWRDALIGSSFTSFFFMIGKFAIGFYLGSSTVATVYGAAGSVIIILIWVYYSAIILYFGAEFTKVYANAHGKKIIPNAYAVGIKVEVTEIKKKKTDVIPEDEK</sequence>
<keyword evidence="5 6" id="KW-0472">Membrane</keyword>
<dbReference type="PANTHER" id="PTHR30213:SF1">
    <property type="entry name" value="INNER MEMBRANE PROTEIN YHJD"/>
    <property type="match status" value="1"/>
</dbReference>
<keyword evidence="2" id="KW-1003">Cell membrane</keyword>
<protein>
    <submittedName>
        <fullName evidence="7">Membrane protein</fullName>
    </submittedName>
</protein>
<accession>A0A495RYZ4</accession>
<dbReference type="AlphaFoldDB" id="A0A495RYZ4"/>
<proteinExistence type="predicted"/>
<evidence type="ECO:0000256" key="4">
    <source>
        <dbReference type="ARBA" id="ARBA00022989"/>
    </source>
</evidence>
<dbReference type="EMBL" id="RBXA01000003">
    <property type="protein sequence ID" value="RKS92296.1"/>
    <property type="molecule type" value="Genomic_DNA"/>
</dbReference>
<dbReference type="NCBIfam" id="TIGR00765">
    <property type="entry name" value="yihY_not_rbn"/>
    <property type="match status" value="1"/>
</dbReference>
<feature type="transmembrane region" description="Helical" evidence="6">
    <location>
        <begin position="217"/>
        <end position="240"/>
    </location>
</feature>
<dbReference type="Pfam" id="PF03631">
    <property type="entry name" value="Virul_fac_BrkB"/>
    <property type="match status" value="1"/>
</dbReference>
<keyword evidence="4 6" id="KW-1133">Transmembrane helix</keyword>
<evidence type="ECO:0000256" key="5">
    <source>
        <dbReference type="ARBA" id="ARBA00023136"/>
    </source>
</evidence>
<evidence type="ECO:0000313" key="7">
    <source>
        <dbReference type="EMBL" id="RKS92296.1"/>
    </source>
</evidence>
<feature type="transmembrane region" description="Helical" evidence="6">
    <location>
        <begin position="178"/>
        <end position="197"/>
    </location>
</feature>
<dbReference type="Proteomes" id="UP000280091">
    <property type="component" value="Unassembled WGS sequence"/>
</dbReference>
<feature type="transmembrane region" description="Helical" evidence="6">
    <location>
        <begin position="252"/>
        <end position="275"/>
    </location>
</feature>
<evidence type="ECO:0000313" key="8">
    <source>
        <dbReference type="Proteomes" id="UP000280091"/>
    </source>
</evidence>
<evidence type="ECO:0000256" key="2">
    <source>
        <dbReference type="ARBA" id="ARBA00022475"/>
    </source>
</evidence>
<name>A0A495RYZ4_9FLAO</name>
<reference evidence="7 8" key="1">
    <citation type="submission" date="2018-10" db="EMBL/GenBank/DDBJ databases">
        <title>Genomic Encyclopedia of Archaeal and Bacterial Type Strains, Phase II (KMG-II): from individual species to whole genera.</title>
        <authorList>
            <person name="Goeker M."/>
        </authorList>
    </citation>
    <scope>NUCLEOTIDE SEQUENCE [LARGE SCALE GENOMIC DNA]</scope>
    <source>
        <strain evidence="7 8">DSM 15094</strain>
    </source>
</reference>
<organism evidence="7 8">
    <name type="scientific">Flavobacterium limicola</name>
    <dbReference type="NCBI Taxonomy" id="180441"/>
    <lineage>
        <taxon>Bacteria</taxon>
        <taxon>Pseudomonadati</taxon>
        <taxon>Bacteroidota</taxon>
        <taxon>Flavobacteriia</taxon>
        <taxon>Flavobacteriales</taxon>
        <taxon>Flavobacteriaceae</taxon>
        <taxon>Flavobacterium</taxon>
    </lineage>
</organism>
<evidence type="ECO:0000256" key="6">
    <source>
        <dbReference type="SAM" id="Phobius"/>
    </source>
</evidence>
<dbReference type="PANTHER" id="PTHR30213">
    <property type="entry name" value="INNER MEMBRANE PROTEIN YHJD"/>
    <property type="match status" value="1"/>
</dbReference>
<dbReference type="GO" id="GO:0005886">
    <property type="term" value="C:plasma membrane"/>
    <property type="evidence" value="ECO:0007669"/>
    <property type="project" value="UniProtKB-SubCell"/>
</dbReference>
<comment type="caution">
    <text evidence="7">The sequence shown here is derived from an EMBL/GenBank/DDBJ whole genome shotgun (WGS) entry which is preliminary data.</text>
</comment>